<dbReference type="SUPFAM" id="SSF103481">
    <property type="entry name" value="Multidrug resistance efflux transporter EmrE"/>
    <property type="match status" value="2"/>
</dbReference>
<dbReference type="InterPro" id="IPR037185">
    <property type="entry name" value="EmrE-like"/>
</dbReference>
<feature type="transmembrane region" description="Helical" evidence="6">
    <location>
        <begin position="184"/>
        <end position="203"/>
    </location>
</feature>
<organism evidence="8">
    <name type="scientific">Oscillatoriales cyanobacterium SpSt-402</name>
    <dbReference type="NCBI Taxonomy" id="2282168"/>
    <lineage>
        <taxon>Bacteria</taxon>
        <taxon>Bacillati</taxon>
        <taxon>Cyanobacteriota</taxon>
        <taxon>Cyanophyceae</taxon>
        <taxon>Oscillatoriophycideae</taxon>
        <taxon>Oscillatoriales</taxon>
    </lineage>
</organism>
<dbReference type="AlphaFoldDB" id="A0A832H3Y2"/>
<evidence type="ECO:0000313" key="8">
    <source>
        <dbReference type="EMBL" id="HGW94612.1"/>
    </source>
</evidence>
<evidence type="ECO:0000256" key="4">
    <source>
        <dbReference type="ARBA" id="ARBA00022989"/>
    </source>
</evidence>
<feature type="transmembrane region" description="Helical" evidence="6">
    <location>
        <begin position="151"/>
        <end position="172"/>
    </location>
</feature>
<feature type="transmembrane region" description="Helical" evidence="6">
    <location>
        <begin position="21"/>
        <end position="39"/>
    </location>
</feature>
<feature type="transmembrane region" description="Helical" evidence="6">
    <location>
        <begin position="305"/>
        <end position="325"/>
    </location>
</feature>
<feature type="transmembrane region" description="Helical" evidence="6">
    <location>
        <begin position="249"/>
        <end position="270"/>
    </location>
</feature>
<gene>
    <name evidence="8" type="ORF">ENR47_10070</name>
</gene>
<feature type="transmembrane region" description="Helical" evidence="6">
    <location>
        <begin position="215"/>
        <end position="237"/>
    </location>
</feature>
<dbReference type="InterPro" id="IPR000620">
    <property type="entry name" value="EamA_dom"/>
</dbReference>
<evidence type="ECO:0000256" key="1">
    <source>
        <dbReference type="ARBA" id="ARBA00004141"/>
    </source>
</evidence>
<dbReference type="EMBL" id="DSRD01000628">
    <property type="protein sequence ID" value="HGW94612.1"/>
    <property type="molecule type" value="Genomic_DNA"/>
</dbReference>
<sequence length="355" mass="38318">MMPSLSQQMPRSIRLVSRIPGQVYLWLEVLIFGASSAVTRRLTEIGAQHFVGSQNPISLCNVLFVGNLCALLVLVIIYGRQWNPQNLKQLSQRDWRSLGVVAVLSGALAPGLIFQALALTPVTNVVLIGRLEPPLTLALSVWLLQDRVNRWETMGAIAAFAGIVLTLVLQPAQEPLMQMGNLPIGGGLLAALGAIALAISTIIGKKRLSKVPLGIYNIVRTGLGTVAFFVIALVLYGHDHFMGVFSPFLWKWMLLYGAIIVVVGQSFWIAGLRAASVSTASIIGSFTPIAGIFAAYLILGEVPTQAQYIGGSVVLLGLFLSQIGIRHHHKWATMHQANSVPTEQAIQAKMGFRGI</sequence>
<feature type="transmembrane region" description="Helical" evidence="6">
    <location>
        <begin position="98"/>
        <end position="119"/>
    </location>
</feature>
<dbReference type="PANTHER" id="PTHR32322:SF2">
    <property type="entry name" value="EAMA DOMAIN-CONTAINING PROTEIN"/>
    <property type="match status" value="1"/>
</dbReference>
<accession>A0A832H3Y2</accession>
<proteinExistence type="inferred from homology"/>
<name>A0A832H3Y2_9CYAN</name>
<keyword evidence="3 6" id="KW-0812">Transmembrane</keyword>
<evidence type="ECO:0000256" key="2">
    <source>
        <dbReference type="ARBA" id="ARBA00007362"/>
    </source>
</evidence>
<evidence type="ECO:0000259" key="7">
    <source>
        <dbReference type="Pfam" id="PF00892"/>
    </source>
</evidence>
<evidence type="ECO:0000256" key="6">
    <source>
        <dbReference type="SAM" id="Phobius"/>
    </source>
</evidence>
<comment type="subcellular location">
    <subcellularLocation>
        <location evidence="1">Membrane</location>
        <topology evidence="1">Multi-pass membrane protein</topology>
    </subcellularLocation>
</comment>
<evidence type="ECO:0000256" key="3">
    <source>
        <dbReference type="ARBA" id="ARBA00022692"/>
    </source>
</evidence>
<dbReference type="PANTHER" id="PTHR32322">
    <property type="entry name" value="INNER MEMBRANE TRANSPORTER"/>
    <property type="match status" value="1"/>
</dbReference>
<evidence type="ECO:0000256" key="5">
    <source>
        <dbReference type="ARBA" id="ARBA00023136"/>
    </source>
</evidence>
<feature type="domain" description="EamA" evidence="7">
    <location>
        <begin position="43"/>
        <end position="167"/>
    </location>
</feature>
<reference evidence="8" key="1">
    <citation type="journal article" date="2020" name="mSystems">
        <title>Genome- and Community-Level Interaction Insights into Carbon Utilization and Element Cycling Functions of Hydrothermarchaeota in Hydrothermal Sediment.</title>
        <authorList>
            <person name="Zhou Z."/>
            <person name="Liu Y."/>
            <person name="Xu W."/>
            <person name="Pan J."/>
            <person name="Luo Z.H."/>
            <person name="Li M."/>
        </authorList>
    </citation>
    <scope>NUCLEOTIDE SEQUENCE [LARGE SCALE GENOMIC DNA]</scope>
    <source>
        <strain evidence="8">SpSt-402</strain>
    </source>
</reference>
<protein>
    <submittedName>
        <fullName evidence="8">DMT family transporter</fullName>
    </submittedName>
</protein>
<feature type="transmembrane region" description="Helical" evidence="6">
    <location>
        <begin position="277"/>
        <end position="299"/>
    </location>
</feature>
<feature type="transmembrane region" description="Helical" evidence="6">
    <location>
        <begin position="59"/>
        <end position="78"/>
    </location>
</feature>
<dbReference type="GO" id="GO:0016020">
    <property type="term" value="C:membrane"/>
    <property type="evidence" value="ECO:0007669"/>
    <property type="project" value="UniProtKB-SubCell"/>
</dbReference>
<comment type="caution">
    <text evidence="8">The sequence shown here is derived from an EMBL/GenBank/DDBJ whole genome shotgun (WGS) entry which is preliminary data.</text>
</comment>
<dbReference type="Pfam" id="PF00892">
    <property type="entry name" value="EamA"/>
    <property type="match status" value="2"/>
</dbReference>
<feature type="domain" description="EamA" evidence="7">
    <location>
        <begin position="186"/>
        <end position="320"/>
    </location>
</feature>
<keyword evidence="5 6" id="KW-0472">Membrane</keyword>
<comment type="similarity">
    <text evidence="2">Belongs to the EamA transporter family.</text>
</comment>
<keyword evidence="4 6" id="KW-1133">Transmembrane helix</keyword>
<dbReference type="InterPro" id="IPR050638">
    <property type="entry name" value="AA-Vitamin_Transporters"/>
</dbReference>